<reference evidence="2" key="1">
    <citation type="journal article" date="2019" name="Int. J. Syst. Evol. Microbiol.">
        <title>The Global Catalogue of Microorganisms (GCM) 10K type strain sequencing project: providing services to taxonomists for standard genome sequencing and annotation.</title>
        <authorList>
            <consortium name="The Broad Institute Genomics Platform"/>
            <consortium name="The Broad Institute Genome Sequencing Center for Infectious Disease"/>
            <person name="Wu L."/>
            <person name="Ma J."/>
        </authorList>
    </citation>
    <scope>NUCLEOTIDE SEQUENCE [LARGE SCALE GENOMIC DNA]</scope>
    <source>
        <strain evidence="2">JCM 6833</strain>
    </source>
</reference>
<sequence length="405" mass="44529">MTMTDQTVRAWNILGEDLAPSQAAPAPDQRWDFDGGFALVYLANSRFGLAKPVIFADGFNSGPSNPDAMWEHLERREYAMATALRERGSDLIMLGYTERSAAIQDNANVAIACISRAIADRRGNEPLVAGGFSMGGLVTRYALAKMEQRRQDHQTAVYFSWDSPHRGAWIPISLQAMAHYLKDQDGVTEMSDYINSPAARELLRWHIDTVTADTDPDPLRAVFLEELERYGSWPQRPLKLGLANGSGQGNGLQINAGAEMLKATGLLHPYRTTTLYAQARGDDKLVAHLKRQRITNPPPAVERHTSGLPEADAAPGGTLRSFGIARDNLAALGAVECPHEWVSFVPTVSAVAIRDIDQQQDLYANVATLPPDESDLDEFKCASDNQEHSLVTPELADWLLARLPK</sequence>
<organism evidence="1 2">
    <name type="scientific">Actinomadura fulvescens</name>
    <dbReference type="NCBI Taxonomy" id="46160"/>
    <lineage>
        <taxon>Bacteria</taxon>
        <taxon>Bacillati</taxon>
        <taxon>Actinomycetota</taxon>
        <taxon>Actinomycetes</taxon>
        <taxon>Streptosporangiales</taxon>
        <taxon>Thermomonosporaceae</taxon>
        <taxon>Actinomadura</taxon>
    </lineage>
</organism>
<keyword evidence="2" id="KW-1185">Reference proteome</keyword>
<dbReference type="InterPro" id="IPR029058">
    <property type="entry name" value="AB_hydrolase_fold"/>
</dbReference>
<dbReference type="EMBL" id="BAAATD010000026">
    <property type="protein sequence ID" value="GAA2638671.1"/>
    <property type="molecule type" value="Genomic_DNA"/>
</dbReference>
<gene>
    <name evidence="1" type="ORF">GCM10010411_93350</name>
</gene>
<protein>
    <recommendedName>
        <fullName evidence="3">DUF676 domain-containing protein</fullName>
    </recommendedName>
</protein>
<dbReference type="Gene3D" id="3.40.50.1820">
    <property type="entry name" value="alpha/beta hydrolase"/>
    <property type="match status" value="1"/>
</dbReference>
<proteinExistence type="predicted"/>
<dbReference type="Proteomes" id="UP001501509">
    <property type="component" value="Unassembled WGS sequence"/>
</dbReference>
<evidence type="ECO:0000313" key="1">
    <source>
        <dbReference type="EMBL" id="GAA2638671.1"/>
    </source>
</evidence>
<dbReference type="SUPFAM" id="SSF53474">
    <property type="entry name" value="alpha/beta-Hydrolases"/>
    <property type="match status" value="1"/>
</dbReference>
<accession>A0ABP6DBI7</accession>
<name>A0ABP6DBI7_9ACTN</name>
<comment type="caution">
    <text evidence="1">The sequence shown here is derived from an EMBL/GenBank/DDBJ whole genome shotgun (WGS) entry which is preliminary data.</text>
</comment>
<evidence type="ECO:0008006" key="3">
    <source>
        <dbReference type="Google" id="ProtNLM"/>
    </source>
</evidence>
<evidence type="ECO:0000313" key="2">
    <source>
        <dbReference type="Proteomes" id="UP001501509"/>
    </source>
</evidence>